<name>A0A6J5L8U0_9CAUD</name>
<dbReference type="EMBL" id="LR796236">
    <property type="protein sequence ID" value="CAB4129447.1"/>
    <property type="molecule type" value="Genomic_DNA"/>
</dbReference>
<reference evidence="1" key="1">
    <citation type="submission" date="2020-04" db="EMBL/GenBank/DDBJ databases">
        <authorList>
            <person name="Chiriac C."/>
            <person name="Salcher M."/>
            <person name="Ghai R."/>
            <person name="Kavagutti S V."/>
        </authorList>
    </citation>
    <scope>NUCLEOTIDE SEQUENCE</scope>
</reference>
<protein>
    <submittedName>
        <fullName evidence="1">Uncharacterized protein</fullName>
    </submittedName>
</protein>
<gene>
    <name evidence="1" type="ORF">UFOVP115_17</name>
</gene>
<sequence>MSSIDKDTRRKVVKPTDKKFFLGISDGYSNKDRAMFTAIMAAVFRYRK</sequence>
<accession>A0A6J5L8U0</accession>
<proteinExistence type="predicted"/>
<evidence type="ECO:0000313" key="1">
    <source>
        <dbReference type="EMBL" id="CAB4129447.1"/>
    </source>
</evidence>
<organism evidence="1">
    <name type="scientific">uncultured Caudovirales phage</name>
    <dbReference type="NCBI Taxonomy" id="2100421"/>
    <lineage>
        <taxon>Viruses</taxon>
        <taxon>Duplodnaviria</taxon>
        <taxon>Heunggongvirae</taxon>
        <taxon>Uroviricota</taxon>
        <taxon>Caudoviricetes</taxon>
        <taxon>Peduoviridae</taxon>
        <taxon>Maltschvirus</taxon>
        <taxon>Maltschvirus maltsch</taxon>
    </lineage>
</organism>